<sequence>MLVKRLQNLLYYHQDLSQEIATFFLSKTINPDYFNEIVDFLCKKHTHLGTHNQITLGMFKPEYYREYKLRTGAQEFRPHIPLYTIEVLVQSGLLKDLEPIINTKVYQENTKFTTHMYFQGLIPNILFGTRYIIERYRNSVFKIENTDKNDKIDIGTGFLIKDFGKNIIVTNEHVIAKAKKLRLLDVDDKSFKFSILYENKYEDVAFLEIEVDLSKISEFVFSQEQEILSEIITIGYPSIPMSKAAYQVIHKGEINSHIENYSGNKLFLISAKTSSGNSGSPVINEKGQVLGMVAQELFEKGALIEKGKLPYIVVIPTSTIFKLLYEFIEGKERQ</sequence>
<dbReference type="SUPFAM" id="SSF50494">
    <property type="entry name" value="Trypsin-like serine proteases"/>
    <property type="match status" value="1"/>
</dbReference>
<name>A0A5C6YZX4_9FLAO</name>
<dbReference type="InterPro" id="IPR009003">
    <property type="entry name" value="Peptidase_S1_PA"/>
</dbReference>
<organism evidence="1 2">
    <name type="scientific">Aequorivita antarctica</name>
    <dbReference type="NCBI Taxonomy" id="153266"/>
    <lineage>
        <taxon>Bacteria</taxon>
        <taxon>Pseudomonadati</taxon>
        <taxon>Bacteroidota</taxon>
        <taxon>Flavobacteriia</taxon>
        <taxon>Flavobacteriales</taxon>
        <taxon>Flavobacteriaceae</taxon>
        <taxon>Aequorivita</taxon>
    </lineage>
</organism>
<dbReference type="OrthoDB" id="9766361at2"/>
<proteinExistence type="predicted"/>
<dbReference type="PANTHER" id="PTHR43019">
    <property type="entry name" value="SERINE ENDOPROTEASE DEGS"/>
    <property type="match status" value="1"/>
</dbReference>
<dbReference type="Proteomes" id="UP000321497">
    <property type="component" value="Unassembled WGS sequence"/>
</dbReference>
<protein>
    <submittedName>
        <fullName evidence="1">Trypsin-like peptidase domain-containing protein</fullName>
    </submittedName>
</protein>
<dbReference type="EMBL" id="VORT01000005">
    <property type="protein sequence ID" value="TXD73323.1"/>
    <property type="molecule type" value="Genomic_DNA"/>
</dbReference>
<dbReference type="Gene3D" id="2.40.10.10">
    <property type="entry name" value="Trypsin-like serine proteases"/>
    <property type="match status" value="2"/>
</dbReference>
<dbReference type="RefSeq" id="WP_111846002.1">
    <property type="nucleotide sequence ID" value="NZ_UEGI01000033.1"/>
</dbReference>
<accession>A0A5C6YZX4</accession>
<dbReference type="PANTHER" id="PTHR43019:SF23">
    <property type="entry name" value="PROTEASE DO-LIKE 5, CHLOROPLASTIC"/>
    <property type="match status" value="1"/>
</dbReference>
<evidence type="ECO:0000313" key="1">
    <source>
        <dbReference type="EMBL" id="TXD73323.1"/>
    </source>
</evidence>
<reference evidence="1 2" key="1">
    <citation type="submission" date="2019-08" db="EMBL/GenBank/DDBJ databases">
        <title>Genome of Aequorivita antarctica SW49 (type strain).</title>
        <authorList>
            <person name="Bowman J.P."/>
        </authorList>
    </citation>
    <scope>NUCLEOTIDE SEQUENCE [LARGE SCALE GENOMIC DNA]</scope>
    <source>
        <strain evidence="1 2">SW49</strain>
    </source>
</reference>
<dbReference type="AlphaFoldDB" id="A0A5C6YZX4"/>
<comment type="caution">
    <text evidence="1">The sequence shown here is derived from an EMBL/GenBank/DDBJ whole genome shotgun (WGS) entry which is preliminary data.</text>
</comment>
<dbReference type="InterPro" id="IPR043504">
    <property type="entry name" value="Peptidase_S1_PA_chymotrypsin"/>
</dbReference>
<dbReference type="Pfam" id="PF13365">
    <property type="entry name" value="Trypsin_2"/>
    <property type="match status" value="1"/>
</dbReference>
<evidence type="ECO:0000313" key="2">
    <source>
        <dbReference type="Proteomes" id="UP000321497"/>
    </source>
</evidence>
<keyword evidence="2" id="KW-1185">Reference proteome</keyword>
<gene>
    <name evidence="1" type="ORF">ESU54_09325</name>
</gene>